<dbReference type="EMBL" id="KN822099">
    <property type="protein sequence ID" value="KIM57549.1"/>
    <property type="molecule type" value="Genomic_DNA"/>
</dbReference>
<dbReference type="Proteomes" id="UP000053989">
    <property type="component" value="Unassembled WGS sequence"/>
</dbReference>
<keyword evidence="1" id="KW-0812">Transmembrane</keyword>
<feature type="transmembrane region" description="Helical" evidence="1">
    <location>
        <begin position="67"/>
        <end position="91"/>
    </location>
</feature>
<reference evidence="3" key="2">
    <citation type="submission" date="2015-01" db="EMBL/GenBank/DDBJ databases">
        <title>Evolutionary Origins and Diversification of the Mycorrhizal Mutualists.</title>
        <authorList>
            <consortium name="DOE Joint Genome Institute"/>
            <consortium name="Mycorrhizal Genomics Consortium"/>
            <person name="Kohler A."/>
            <person name="Kuo A."/>
            <person name="Nagy L.G."/>
            <person name="Floudas D."/>
            <person name="Copeland A."/>
            <person name="Barry K.W."/>
            <person name="Cichocki N."/>
            <person name="Veneault-Fourrey C."/>
            <person name="LaButti K."/>
            <person name="Lindquist E.A."/>
            <person name="Lipzen A."/>
            <person name="Lundell T."/>
            <person name="Morin E."/>
            <person name="Murat C."/>
            <person name="Riley R."/>
            <person name="Ohm R."/>
            <person name="Sun H."/>
            <person name="Tunlid A."/>
            <person name="Henrissat B."/>
            <person name="Grigoriev I.V."/>
            <person name="Hibbett D.S."/>
            <person name="Martin F."/>
        </authorList>
    </citation>
    <scope>NUCLEOTIDE SEQUENCE [LARGE SCALE GENOMIC DNA]</scope>
    <source>
        <strain evidence="3">Foug A</strain>
    </source>
</reference>
<keyword evidence="1" id="KW-0472">Membrane</keyword>
<feature type="transmembrane region" description="Helical" evidence="1">
    <location>
        <begin position="7"/>
        <end position="32"/>
    </location>
</feature>
<name>A0A0C3DMU7_9AGAM</name>
<accession>A0A0C3DMU7</accession>
<evidence type="ECO:0000313" key="2">
    <source>
        <dbReference type="EMBL" id="KIM57549.1"/>
    </source>
</evidence>
<evidence type="ECO:0000313" key="3">
    <source>
        <dbReference type="Proteomes" id="UP000053989"/>
    </source>
</evidence>
<keyword evidence="3" id="KW-1185">Reference proteome</keyword>
<keyword evidence="1" id="KW-1133">Transmembrane helix</keyword>
<gene>
    <name evidence="2" type="ORF">SCLCIDRAFT_1132701</name>
</gene>
<evidence type="ECO:0000256" key="1">
    <source>
        <dbReference type="SAM" id="Phobius"/>
    </source>
</evidence>
<sequence length="122" mass="13604">MSGHFFVCIIIASVHVIPECILPILVLSYLHFESYSRVDSLKYDDCFTVSPHQSFATLRPYQPSPRAVHPCTAFSLVLLLSPQPFLLFVIFKLAATRLVARHAGPAFGAAWMRAPDISNTEN</sequence>
<dbReference type="AlphaFoldDB" id="A0A0C3DMU7"/>
<proteinExistence type="predicted"/>
<organism evidence="2 3">
    <name type="scientific">Scleroderma citrinum Foug A</name>
    <dbReference type="NCBI Taxonomy" id="1036808"/>
    <lineage>
        <taxon>Eukaryota</taxon>
        <taxon>Fungi</taxon>
        <taxon>Dikarya</taxon>
        <taxon>Basidiomycota</taxon>
        <taxon>Agaricomycotina</taxon>
        <taxon>Agaricomycetes</taxon>
        <taxon>Agaricomycetidae</taxon>
        <taxon>Boletales</taxon>
        <taxon>Sclerodermatineae</taxon>
        <taxon>Sclerodermataceae</taxon>
        <taxon>Scleroderma</taxon>
    </lineage>
</organism>
<reference evidence="2 3" key="1">
    <citation type="submission" date="2014-04" db="EMBL/GenBank/DDBJ databases">
        <authorList>
            <consortium name="DOE Joint Genome Institute"/>
            <person name="Kuo A."/>
            <person name="Kohler A."/>
            <person name="Nagy L.G."/>
            <person name="Floudas D."/>
            <person name="Copeland A."/>
            <person name="Barry K.W."/>
            <person name="Cichocki N."/>
            <person name="Veneault-Fourrey C."/>
            <person name="LaButti K."/>
            <person name="Lindquist E.A."/>
            <person name="Lipzen A."/>
            <person name="Lundell T."/>
            <person name="Morin E."/>
            <person name="Murat C."/>
            <person name="Sun H."/>
            <person name="Tunlid A."/>
            <person name="Henrissat B."/>
            <person name="Grigoriev I.V."/>
            <person name="Hibbett D.S."/>
            <person name="Martin F."/>
            <person name="Nordberg H.P."/>
            <person name="Cantor M.N."/>
            <person name="Hua S.X."/>
        </authorList>
    </citation>
    <scope>NUCLEOTIDE SEQUENCE [LARGE SCALE GENOMIC DNA]</scope>
    <source>
        <strain evidence="2 3">Foug A</strain>
    </source>
</reference>
<protein>
    <submittedName>
        <fullName evidence="2">Uncharacterized protein</fullName>
    </submittedName>
</protein>
<dbReference type="HOGENOM" id="CLU_2028130_0_0_1"/>
<dbReference type="InParanoid" id="A0A0C3DMU7"/>